<organism evidence="1 2">
    <name type="scientific">Streptomyces colonosanans</name>
    <dbReference type="NCBI Taxonomy" id="1428652"/>
    <lineage>
        <taxon>Bacteria</taxon>
        <taxon>Bacillati</taxon>
        <taxon>Actinomycetota</taxon>
        <taxon>Actinomycetes</taxon>
        <taxon>Kitasatosporales</taxon>
        <taxon>Streptomycetaceae</taxon>
        <taxon>Streptomyces</taxon>
    </lineage>
</organism>
<evidence type="ECO:0000313" key="1">
    <source>
        <dbReference type="EMBL" id="OIJ91893.1"/>
    </source>
</evidence>
<sequence>MARGPYPWRTGRKSAAGKFAGEFAAALSGARAVRPGMPAAGVRVTLVPLILPPEHGRGSPA</sequence>
<dbReference type="Proteomes" id="UP000179935">
    <property type="component" value="Unassembled WGS sequence"/>
</dbReference>
<keyword evidence="2" id="KW-1185">Reference proteome</keyword>
<comment type="caution">
    <text evidence="1">The sequence shown here is derived from an EMBL/GenBank/DDBJ whole genome shotgun (WGS) entry which is preliminary data.</text>
</comment>
<protein>
    <submittedName>
        <fullName evidence="1">Uncharacterized protein</fullName>
    </submittedName>
</protein>
<dbReference type="AlphaFoldDB" id="A0A1S2PDU0"/>
<proteinExistence type="predicted"/>
<dbReference type="EMBL" id="MLYP01000039">
    <property type="protein sequence ID" value="OIJ91893.1"/>
    <property type="molecule type" value="Genomic_DNA"/>
</dbReference>
<reference evidence="1 2" key="1">
    <citation type="submission" date="2016-10" db="EMBL/GenBank/DDBJ databases">
        <title>Genome sequence of Streptomyces sp. MUSC 93.</title>
        <authorList>
            <person name="Lee L.-H."/>
            <person name="Ser H.-L."/>
            <person name="Law J.W.-F."/>
        </authorList>
    </citation>
    <scope>NUCLEOTIDE SEQUENCE [LARGE SCALE GENOMIC DNA]</scope>
    <source>
        <strain evidence="1 2">MUSC 93</strain>
    </source>
</reference>
<name>A0A1S2PDU0_9ACTN</name>
<gene>
    <name evidence="1" type="ORF">BIV24_14030</name>
</gene>
<evidence type="ECO:0000313" key="2">
    <source>
        <dbReference type="Proteomes" id="UP000179935"/>
    </source>
</evidence>
<accession>A0A1S2PDU0</accession>